<protein>
    <submittedName>
        <fullName evidence="1">Uncharacterized protein</fullName>
    </submittedName>
</protein>
<dbReference type="OrthoDB" id="2937657at2"/>
<evidence type="ECO:0000313" key="2">
    <source>
        <dbReference type="Proteomes" id="UP000077271"/>
    </source>
</evidence>
<dbReference type="EMBL" id="LQWZ01000035">
    <property type="protein sequence ID" value="OAH53912.1"/>
    <property type="molecule type" value="Genomic_DNA"/>
</dbReference>
<name>A0A177KKK5_9BACI</name>
<comment type="caution">
    <text evidence="1">The sequence shown here is derived from an EMBL/GenBank/DDBJ whole genome shotgun (WGS) entry which is preliminary data.</text>
</comment>
<reference evidence="1 2" key="1">
    <citation type="submission" date="2016-01" db="EMBL/GenBank/DDBJ databases">
        <title>Investigation of taxonomic status of Bacillus aminovorans.</title>
        <authorList>
            <person name="Verma A."/>
            <person name="Pal Y."/>
            <person name="Krishnamurthi S."/>
        </authorList>
    </citation>
    <scope>NUCLEOTIDE SEQUENCE [LARGE SCALE GENOMIC DNA]</scope>
    <source>
        <strain evidence="1 2">DSM 4337</strain>
    </source>
</reference>
<proteinExistence type="predicted"/>
<organism evidence="1 2">
    <name type="scientific">Domibacillus aminovorans</name>
    <dbReference type="NCBI Taxonomy" id="29332"/>
    <lineage>
        <taxon>Bacteria</taxon>
        <taxon>Bacillati</taxon>
        <taxon>Bacillota</taxon>
        <taxon>Bacilli</taxon>
        <taxon>Bacillales</taxon>
        <taxon>Bacillaceae</taxon>
        <taxon>Domibacillus</taxon>
    </lineage>
</organism>
<dbReference type="AlphaFoldDB" id="A0A177KKK5"/>
<dbReference type="Proteomes" id="UP000077271">
    <property type="component" value="Unassembled WGS sequence"/>
</dbReference>
<accession>A0A177KKK5</accession>
<dbReference type="RefSeq" id="WP_063975412.1">
    <property type="nucleotide sequence ID" value="NZ_LQWZ01000035.1"/>
</dbReference>
<sequence length="77" mass="8890">MAVLSFMTKSYAQNVYVYGNRKFEGGVPIEYHQPVKEYAAASYDEWQINNALAKEYITPTEYDETMAIKYQPEPAPE</sequence>
<evidence type="ECO:0000313" key="1">
    <source>
        <dbReference type="EMBL" id="OAH53912.1"/>
    </source>
</evidence>
<gene>
    <name evidence="1" type="ORF">AWH48_11630</name>
</gene>